<evidence type="ECO:0000313" key="2">
    <source>
        <dbReference type="Proteomes" id="UP000469011"/>
    </source>
</evidence>
<name>A0A6N9T2B6_9HYPH</name>
<accession>A0A6N9T2B6</accession>
<dbReference type="PIRSF" id="PIRSF006421">
    <property type="entry name" value="UCP006421"/>
    <property type="match status" value="1"/>
</dbReference>
<sequence>MRPPKRPAPRAALLPDGRRLHLQDGPIDLVIEANGSAEAVEAAYLAAVDRLTGLLDGLCAELPLLRAPFTADGPIPRDPVGRRMYDAVKPLAASGFLTPMAAVAGAVAEAVLAAMVAAAPLTRAYVNNGGDIALALSPGTSFAIGLVDRPDKPSLFARSHIQAADPVRGIATSGRHGRSFSLGIADAVTVLAETAADADAAATVIANAVDLPDHPAIRRIAARELQPDSDLGDRLVTESVGRLDPAEIDLALTRGLAVADRLAREGLITAAALHLAGATKTTGAMALAAA</sequence>
<protein>
    <submittedName>
        <fullName evidence="1">UPF0280 family protein</fullName>
    </submittedName>
</protein>
<gene>
    <name evidence="1" type="ORF">GTK09_12925</name>
</gene>
<reference evidence="1 2" key="1">
    <citation type="submission" date="2020-01" db="EMBL/GenBank/DDBJ databases">
        <title>Jiella pacifica sp. nov.</title>
        <authorList>
            <person name="Xue Z."/>
            <person name="Zhu S."/>
            <person name="Chen J."/>
            <person name="Yang J."/>
        </authorList>
    </citation>
    <scope>NUCLEOTIDE SEQUENCE [LARGE SCALE GENOMIC DNA]</scope>
    <source>
        <strain evidence="1 2">40Bstr34</strain>
    </source>
</reference>
<dbReference type="RefSeq" id="WP_163463648.1">
    <property type="nucleotide sequence ID" value="NZ_JAAAMG010000009.1"/>
</dbReference>
<dbReference type="AlphaFoldDB" id="A0A6N9T2B6"/>
<dbReference type="NCBIfam" id="NF003322">
    <property type="entry name" value="PRK04334.1-2"/>
    <property type="match status" value="1"/>
</dbReference>
<keyword evidence="2" id="KW-1185">Reference proteome</keyword>
<dbReference type="Proteomes" id="UP000469011">
    <property type="component" value="Unassembled WGS sequence"/>
</dbReference>
<dbReference type="InterPro" id="IPR003374">
    <property type="entry name" value="ApbE-like_sf"/>
</dbReference>
<dbReference type="InterPro" id="IPR007183">
    <property type="entry name" value="UPF0280"/>
</dbReference>
<comment type="caution">
    <text evidence="1">The sequence shown here is derived from an EMBL/GenBank/DDBJ whole genome shotgun (WGS) entry which is preliminary data.</text>
</comment>
<dbReference type="SUPFAM" id="SSF143631">
    <property type="entry name" value="ApbE-like"/>
    <property type="match status" value="1"/>
</dbReference>
<organism evidence="1 2">
    <name type="scientific">Jiella pacifica</name>
    <dbReference type="NCBI Taxonomy" id="2696469"/>
    <lineage>
        <taxon>Bacteria</taxon>
        <taxon>Pseudomonadati</taxon>
        <taxon>Pseudomonadota</taxon>
        <taxon>Alphaproteobacteria</taxon>
        <taxon>Hyphomicrobiales</taxon>
        <taxon>Aurantimonadaceae</taxon>
        <taxon>Jiella</taxon>
    </lineage>
</organism>
<dbReference type="Gene3D" id="3.10.520.10">
    <property type="entry name" value="ApbE-like domains"/>
    <property type="match status" value="1"/>
</dbReference>
<evidence type="ECO:0000313" key="1">
    <source>
        <dbReference type="EMBL" id="NDW05331.1"/>
    </source>
</evidence>
<dbReference type="EMBL" id="JAAAMG010000009">
    <property type="protein sequence ID" value="NDW05331.1"/>
    <property type="molecule type" value="Genomic_DNA"/>
</dbReference>
<proteinExistence type="predicted"/>